<feature type="transmembrane region" description="Helical" evidence="1">
    <location>
        <begin position="18"/>
        <end position="35"/>
    </location>
</feature>
<dbReference type="RefSeq" id="WP_132116920.1">
    <property type="nucleotide sequence ID" value="NZ_SLWS01000004.1"/>
</dbReference>
<gene>
    <name evidence="2" type="ORF">EV192_10427</name>
</gene>
<reference evidence="2 3" key="1">
    <citation type="submission" date="2019-03" db="EMBL/GenBank/DDBJ databases">
        <title>Genomic Encyclopedia of Type Strains, Phase IV (KMG-IV): sequencing the most valuable type-strain genomes for metagenomic binning, comparative biology and taxonomic classification.</title>
        <authorList>
            <person name="Goeker M."/>
        </authorList>
    </citation>
    <scope>NUCLEOTIDE SEQUENCE [LARGE SCALE GENOMIC DNA]</scope>
    <source>
        <strain evidence="2 3">DSM 45934</strain>
    </source>
</reference>
<sequence length="241" mass="25182">MVTLVRAELGKAAATRSFWVIGAIGVVFCVGWAALDVFVFGGRSEDAYGMAQQGYLFALILGILLTAGEYRHQTITWAFLVTPGRGRVITAKLVTNAVIGAVLGIAAVIVTAPAAAIMLSATDRAVYTPGVPGVLVASVLTTALWGVFGAALGLLIRNQTAAVVIAFVWFFYVEWVLIALVPAVGRWTPTGVSKAVIGMSRAGFATPGDLLPQWAAIVVFLAYCGVVAAGARVISVRRDVT</sequence>
<feature type="transmembrane region" description="Helical" evidence="1">
    <location>
        <begin position="214"/>
        <end position="234"/>
    </location>
</feature>
<keyword evidence="3" id="KW-1185">Reference proteome</keyword>
<proteinExistence type="predicted"/>
<dbReference type="EMBL" id="SLWS01000004">
    <property type="protein sequence ID" value="TCO59189.1"/>
    <property type="molecule type" value="Genomic_DNA"/>
</dbReference>
<feature type="transmembrane region" description="Helical" evidence="1">
    <location>
        <begin position="163"/>
        <end position="184"/>
    </location>
</feature>
<dbReference type="AlphaFoldDB" id="A0A4R2JQV3"/>
<feature type="transmembrane region" description="Helical" evidence="1">
    <location>
        <begin position="55"/>
        <end position="72"/>
    </location>
</feature>
<evidence type="ECO:0000256" key="1">
    <source>
        <dbReference type="SAM" id="Phobius"/>
    </source>
</evidence>
<evidence type="ECO:0000313" key="3">
    <source>
        <dbReference type="Proteomes" id="UP000295680"/>
    </source>
</evidence>
<evidence type="ECO:0000313" key="2">
    <source>
        <dbReference type="EMBL" id="TCO59189.1"/>
    </source>
</evidence>
<dbReference type="Proteomes" id="UP000295680">
    <property type="component" value="Unassembled WGS sequence"/>
</dbReference>
<feature type="transmembrane region" description="Helical" evidence="1">
    <location>
        <begin position="93"/>
        <end position="119"/>
    </location>
</feature>
<keyword evidence="1" id="KW-0812">Transmembrane</keyword>
<comment type="caution">
    <text evidence="2">The sequence shown here is derived from an EMBL/GenBank/DDBJ whole genome shotgun (WGS) entry which is preliminary data.</text>
</comment>
<feature type="transmembrane region" description="Helical" evidence="1">
    <location>
        <begin position="131"/>
        <end position="156"/>
    </location>
</feature>
<keyword evidence="1" id="KW-0472">Membrane</keyword>
<dbReference type="OrthoDB" id="5244396at2"/>
<keyword evidence="1" id="KW-1133">Transmembrane helix</keyword>
<name>A0A4R2JQV3_9PSEU</name>
<protein>
    <submittedName>
        <fullName evidence="2">ABC-2 type transport system permease protein</fullName>
    </submittedName>
</protein>
<organism evidence="2 3">
    <name type="scientific">Actinocrispum wychmicini</name>
    <dbReference type="NCBI Taxonomy" id="1213861"/>
    <lineage>
        <taxon>Bacteria</taxon>
        <taxon>Bacillati</taxon>
        <taxon>Actinomycetota</taxon>
        <taxon>Actinomycetes</taxon>
        <taxon>Pseudonocardiales</taxon>
        <taxon>Pseudonocardiaceae</taxon>
        <taxon>Actinocrispum</taxon>
    </lineage>
</organism>
<accession>A0A4R2JQV3</accession>